<dbReference type="GO" id="GO:0000209">
    <property type="term" value="P:protein polyubiquitination"/>
    <property type="evidence" value="ECO:0007669"/>
    <property type="project" value="TreeGrafter"/>
</dbReference>
<organism evidence="6 7">
    <name type="scientific">Cryptosporidium andersoni</name>
    <dbReference type="NCBI Taxonomy" id="117008"/>
    <lineage>
        <taxon>Eukaryota</taxon>
        <taxon>Sar</taxon>
        <taxon>Alveolata</taxon>
        <taxon>Apicomplexa</taxon>
        <taxon>Conoidasida</taxon>
        <taxon>Coccidia</taxon>
        <taxon>Eucoccidiorida</taxon>
        <taxon>Eimeriorina</taxon>
        <taxon>Cryptosporidiidae</taxon>
        <taxon>Cryptosporidium</taxon>
    </lineage>
</organism>
<dbReference type="GO" id="GO:0008270">
    <property type="term" value="F:zinc ion binding"/>
    <property type="evidence" value="ECO:0007669"/>
    <property type="project" value="UniProtKB-KW"/>
</dbReference>
<dbReference type="GO" id="GO:0006511">
    <property type="term" value="P:ubiquitin-dependent protein catabolic process"/>
    <property type="evidence" value="ECO:0007669"/>
    <property type="project" value="TreeGrafter"/>
</dbReference>
<name>A0A1J4MNI7_9CRYT</name>
<evidence type="ECO:0000313" key="7">
    <source>
        <dbReference type="Proteomes" id="UP000186804"/>
    </source>
</evidence>
<gene>
    <name evidence="6" type="ORF">cand_005370</name>
</gene>
<reference evidence="6 7" key="1">
    <citation type="submission" date="2016-10" db="EMBL/GenBank/DDBJ databases">
        <title>Reductive evolution of mitochondrial metabolism and differential evolution of invasion-related proteins in Cryptosporidium.</title>
        <authorList>
            <person name="Liu S."/>
            <person name="Roellig D.M."/>
            <person name="Guo Y."/>
            <person name="Li N."/>
            <person name="Frace M.A."/>
            <person name="Tang K."/>
            <person name="Zhang L."/>
            <person name="Feng Y."/>
            <person name="Xiao L."/>
        </authorList>
    </citation>
    <scope>NUCLEOTIDE SEQUENCE [LARGE SCALE GENOMIC DNA]</scope>
    <source>
        <strain evidence="6">30847</strain>
    </source>
</reference>
<dbReference type="PANTHER" id="PTHR46016:SF1">
    <property type="entry name" value="RING-TYPE DOMAIN-CONTAINING PROTEIN"/>
    <property type="match status" value="1"/>
</dbReference>
<evidence type="ECO:0000259" key="5">
    <source>
        <dbReference type="PROSITE" id="PS50089"/>
    </source>
</evidence>
<dbReference type="InterPro" id="IPR051438">
    <property type="entry name" value="RNF_E3_ubiq-protein_ligase"/>
</dbReference>
<keyword evidence="7" id="KW-1185">Reference proteome</keyword>
<dbReference type="RefSeq" id="XP_067067304.1">
    <property type="nucleotide sequence ID" value="XM_067210778.1"/>
</dbReference>
<proteinExistence type="predicted"/>
<evidence type="ECO:0000256" key="1">
    <source>
        <dbReference type="ARBA" id="ARBA00022723"/>
    </source>
</evidence>
<protein>
    <submittedName>
        <fullName evidence="6">Zinc C3HC4 type domain-containing protein</fullName>
    </submittedName>
</protein>
<dbReference type="PROSITE" id="PS50089">
    <property type="entry name" value="ZF_RING_2"/>
    <property type="match status" value="1"/>
</dbReference>
<accession>A0A1J4MNI7</accession>
<dbReference type="AlphaFoldDB" id="A0A1J4MNI7"/>
<dbReference type="InterPro" id="IPR027370">
    <property type="entry name" value="Znf-RING_euk"/>
</dbReference>
<dbReference type="InterPro" id="IPR017907">
    <property type="entry name" value="Znf_RING_CS"/>
</dbReference>
<dbReference type="GeneID" id="92364722"/>
<dbReference type="Gene3D" id="3.30.40.10">
    <property type="entry name" value="Zinc/RING finger domain, C3HC4 (zinc finger)"/>
    <property type="match status" value="1"/>
</dbReference>
<dbReference type="InterPro" id="IPR001841">
    <property type="entry name" value="Znf_RING"/>
</dbReference>
<dbReference type="Proteomes" id="UP000186804">
    <property type="component" value="Unassembled WGS sequence"/>
</dbReference>
<keyword evidence="1" id="KW-0479">Metal-binding</keyword>
<evidence type="ECO:0000256" key="2">
    <source>
        <dbReference type="ARBA" id="ARBA00022771"/>
    </source>
</evidence>
<dbReference type="Pfam" id="PF13445">
    <property type="entry name" value="zf-RING_UBOX"/>
    <property type="match status" value="1"/>
</dbReference>
<evidence type="ECO:0000256" key="3">
    <source>
        <dbReference type="ARBA" id="ARBA00022833"/>
    </source>
</evidence>
<dbReference type="SUPFAM" id="SSF57850">
    <property type="entry name" value="RING/U-box"/>
    <property type="match status" value="1"/>
</dbReference>
<evidence type="ECO:0000256" key="4">
    <source>
        <dbReference type="PROSITE-ProRule" id="PRU00175"/>
    </source>
</evidence>
<dbReference type="PROSITE" id="PS00518">
    <property type="entry name" value="ZF_RING_1"/>
    <property type="match status" value="1"/>
</dbReference>
<comment type="caution">
    <text evidence="6">The sequence shown here is derived from an EMBL/GenBank/DDBJ whole genome shotgun (WGS) entry which is preliminary data.</text>
</comment>
<keyword evidence="2 4" id="KW-0863">Zinc-finger</keyword>
<dbReference type="VEuPathDB" id="CryptoDB:cand_005370"/>
<dbReference type="OrthoDB" id="6105938at2759"/>
<keyword evidence="3" id="KW-0862">Zinc</keyword>
<dbReference type="PANTHER" id="PTHR46016">
    <property type="entry name" value="ZINC FINGER, RING/FYVE/PHD-TYPE"/>
    <property type="match status" value="1"/>
</dbReference>
<dbReference type="InterPro" id="IPR013083">
    <property type="entry name" value="Znf_RING/FYVE/PHD"/>
</dbReference>
<evidence type="ECO:0000313" key="6">
    <source>
        <dbReference type="EMBL" id="OII74437.1"/>
    </source>
</evidence>
<dbReference type="GO" id="GO:0061630">
    <property type="term" value="F:ubiquitin protein ligase activity"/>
    <property type="evidence" value="ECO:0007669"/>
    <property type="project" value="TreeGrafter"/>
</dbReference>
<feature type="domain" description="RING-type" evidence="5">
    <location>
        <begin position="38"/>
        <end position="72"/>
    </location>
</feature>
<sequence>MFNWNFRAKEEPSKGVILNKDTPNYKKDFIYIPEQYVCPVCLDAFSDPCTLPCTHTYCAKCVLGSVECPICRFLIPENYWSSKYDQLIDKSMQTYMRETLIKCHCGNEMAICEANKHAIECEYCRDDATNQNLKFNVASSSYTSTISDRRNSSISGPTFVCPMCLVNSQSVSLSCMKYTIDDLVTHCDNCHKDCKDEDEITDKIMCPICVHTGDESAEVSFSEFPIHLRTKHTLITSFLAAARASLNLNSSEARFQLLEDILLQYALNRSRYDTCIAQENNEEHNQSENDFDY</sequence>
<dbReference type="EMBL" id="LRBS01000096">
    <property type="protein sequence ID" value="OII74437.1"/>
    <property type="molecule type" value="Genomic_DNA"/>
</dbReference>
<dbReference type="SMART" id="SM00184">
    <property type="entry name" value="RING"/>
    <property type="match status" value="1"/>
</dbReference>